<dbReference type="GO" id="GO:0030976">
    <property type="term" value="F:thiamine pyrophosphate binding"/>
    <property type="evidence" value="ECO:0007669"/>
    <property type="project" value="InterPro"/>
</dbReference>
<dbReference type="GO" id="GO:0016625">
    <property type="term" value="F:oxidoreductase activity, acting on the aldehyde or oxo group of donors, iron-sulfur protein as acceptor"/>
    <property type="evidence" value="ECO:0007669"/>
    <property type="project" value="UniProtKB-ARBA"/>
</dbReference>
<dbReference type="PANTHER" id="PTHR48084:SF3">
    <property type="entry name" value="SUBUNIT OF PYRUVATE:FLAVODOXIN OXIDOREDUCTASE"/>
    <property type="match status" value="1"/>
</dbReference>
<comment type="caution">
    <text evidence="3">The sequence shown here is derived from an EMBL/GenBank/DDBJ whole genome shotgun (WGS) entry which is preliminary data.</text>
</comment>
<dbReference type="Gene3D" id="3.40.50.970">
    <property type="match status" value="1"/>
</dbReference>
<gene>
    <name evidence="3" type="ORF">S06H3_65062</name>
</gene>
<feature type="domain" description="Thiamine pyrophosphate enzyme TPP-binding" evidence="2">
    <location>
        <begin position="17"/>
        <end position="98"/>
    </location>
</feature>
<dbReference type="EMBL" id="BARV01043666">
    <property type="protein sequence ID" value="GAI65226.1"/>
    <property type="molecule type" value="Genomic_DNA"/>
</dbReference>
<dbReference type="SUPFAM" id="SSF52518">
    <property type="entry name" value="Thiamin diphosphate-binding fold (THDP-binding)"/>
    <property type="match status" value="1"/>
</dbReference>
<dbReference type="AlphaFoldDB" id="X1RDZ9"/>
<proteinExistence type="predicted"/>
<evidence type="ECO:0000259" key="2">
    <source>
        <dbReference type="Pfam" id="PF02775"/>
    </source>
</evidence>
<protein>
    <recommendedName>
        <fullName evidence="2">Thiamine pyrophosphate enzyme TPP-binding domain-containing protein</fullName>
    </recommendedName>
</protein>
<organism evidence="3">
    <name type="scientific">marine sediment metagenome</name>
    <dbReference type="NCBI Taxonomy" id="412755"/>
    <lineage>
        <taxon>unclassified sequences</taxon>
        <taxon>metagenomes</taxon>
        <taxon>ecological metagenomes</taxon>
    </lineage>
</organism>
<accession>X1RDZ9</accession>
<name>X1RDZ9_9ZZZZ</name>
<sequence>RGRIVGIAPVGCAVLAYNYLDIDMSEAAHGRVPSVATGIKRSHPELLVFAYQGDGDLASIGTAEIIHAANRGENYTTIFVNNCVYGMTGGQMAPTTLPGQRTATS</sequence>
<dbReference type="PANTHER" id="PTHR48084">
    <property type="entry name" value="2-OXOGLUTARATE OXIDOREDUCTASE SUBUNIT KORB-RELATED"/>
    <property type="match status" value="1"/>
</dbReference>
<evidence type="ECO:0000256" key="1">
    <source>
        <dbReference type="ARBA" id="ARBA00023002"/>
    </source>
</evidence>
<keyword evidence="1" id="KW-0560">Oxidoreductase</keyword>
<evidence type="ECO:0000313" key="3">
    <source>
        <dbReference type="EMBL" id="GAI65226.1"/>
    </source>
</evidence>
<dbReference type="InterPro" id="IPR011766">
    <property type="entry name" value="TPP_enzyme_TPP-bd"/>
</dbReference>
<dbReference type="InterPro" id="IPR051457">
    <property type="entry name" value="2-oxoacid:Fd_oxidoreductase"/>
</dbReference>
<dbReference type="InterPro" id="IPR029061">
    <property type="entry name" value="THDP-binding"/>
</dbReference>
<reference evidence="3" key="1">
    <citation type="journal article" date="2014" name="Front. Microbiol.">
        <title>High frequency of phylogenetically diverse reductive dehalogenase-homologous genes in deep subseafloor sedimentary metagenomes.</title>
        <authorList>
            <person name="Kawai M."/>
            <person name="Futagami T."/>
            <person name="Toyoda A."/>
            <person name="Takaki Y."/>
            <person name="Nishi S."/>
            <person name="Hori S."/>
            <person name="Arai W."/>
            <person name="Tsubouchi T."/>
            <person name="Morono Y."/>
            <person name="Uchiyama I."/>
            <person name="Ito T."/>
            <person name="Fujiyama A."/>
            <person name="Inagaki F."/>
            <person name="Takami H."/>
        </authorList>
    </citation>
    <scope>NUCLEOTIDE SEQUENCE</scope>
    <source>
        <strain evidence="3">Expedition CK06-06</strain>
    </source>
</reference>
<feature type="non-terminal residue" evidence="3">
    <location>
        <position position="105"/>
    </location>
</feature>
<dbReference type="Pfam" id="PF02775">
    <property type="entry name" value="TPP_enzyme_C"/>
    <property type="match status" value="1"/>
</dbReference>
<feature type="non-terminal residue" evidence="3">
    <location>
        <position position="1"/>
    </location>
</feature>
<dbReference type="GO" id="GO:0045333">
    <property type="term" value="P:cellular respiration"/>
    <property type="evidence" value="ECO:0007669"/>
    <property type="project" value="UniProtKB-ARBA"/>
</dbReference>